<dbReference type="AlphaFoldDB" id="A0A7C2PCA7"/>
<keyword evidence="1" id="KW-0472">Membrane</keyword>
<sequence>MQVRFDCPKCLQSDGCDVAASTAAVACRHCGWSRTVEPGQLSADVPQRCLICGCQDLWRQKDFPAWLGLVMVGLGIVLSSIAVASMRPVWALGILMAFALADMLLFALMRDALVCYRCHARYRNTGALHEQPRFSLEVNERYRQEAARLKSEAARPATPLS</sequence>
<comment type="caution">
    <text evidence="2">The sequence shown here is derived from an EMBL/GenBank/DDBJ whole genome shotgun (WGS) entry which is preliminary data.</text>
</comment>
<keyword evidence="1" id="KW-1133">Transmembrane helix</keyword>
<organism evidence="2">
    <name type="scientific">Schlesneria paludicola</name>
    <dbReference type="NCBI Taxonomy" id="360056"/>
    <lineage>
        <taxon>Bacteria</taxon>
        <taxon>Pseudomonadati</taxon>
        <taxon>Planctomycetota</taxon>
        <taxon>Planctomycetia</taxon>
        <taxon>Planctomycetales</taxon>
        <taxon>Planctomycetaceae</taxon>
        <taxon>Schlesneria</taxon>
    </lineage>
</organism>
<protein>
    <submittedName>
        <fullName evidence="2">Uncharacterized protein</fullName>
    </submittedName>
</protein>
<gene>
    <name evidence="2" type="ORF">ENQ76_15760</name>
</gene>
<accession>A0A7C2PCA7</accession>
<dbReference type="EMBL" id="DSOK01000432">
    <property type="protein sequence ID" value="HEN16916.1"/>
    <property type="molecule type" value="Genomic_DNA"/>
</dbReference>
<reference evidence="2" key="1">
    <citation type="journal article" date="2020" name="mSystems">
        <title>Genome- and Community-Level Interaction Insights into Carbon Utilization and Element Cycling Functions of Hydrothermarchaeota in Hydrothermal Sediment.</title>
        <authorList>
            <person name="Zhou Z."/>
            <person name="Liu Y."/>
            <person name="Xu W."/>
            <person name="Pan J."/>
            <person name="Luo Z.H."/>
            <person name="Li M."/>
        </authorList>
    </citation>
    <scope>NUCLEOTIDE SEQUENCE [LARGE SCALE GENOMIC DNA]</scope>
    <source>
        <strain evidence="2">SpSt-339</strain>
    </source>
</reference>
<feature type="transmembrane region" description="Helical" evidence="1">
    <location>
        <begin position="89"/>
        <end position="109"/>
    </location>
</feature>
<proteinExistence type="predicted"/>
<evidence type="ECO:0000256" key="1">
    <source>
        <dbReference type="SAM" id="Phobius"/>
    </source>
</evidence>
<feature type="transmembrane region" description="Helical" evidence="1">
    <location>
        <begin position="65"/>
        <end position="83"/>
    </location>
</feature>
<name>A0A7C2PCA7_9PLAN</name>
<evidence type="ECO:0000313" key="2">
    <source>
        <dbReference type="EMBL" id="HEN16916.1"/>
    </source>
</evidence>
<keyword evidence="1" id="KW-0812">Transmembrane</keyword>